<comment type="caution">
    <text evidence="1">The sequence shown here is derived from an EMBL/GenBank/DDBJ whole genome shotgun (WGS) entry which is preliminary data.</text>
</comment>
<evidence type="ECO:0000313" key="1">
    <source>
        <dbReference type="EMBL" id="KAJ6845681.1"/>
    </source>
</evidence>
<reference evidence="1" key="1">
    <citation type="journal article" date="2023" name="GigaByte">
        <title>Genome assembly of the bearded iris, Iris pallida Lam.</title>
        <authorList>
            <person name="Bruccoleri R.E."/>
            <person name="Oakeley E.J."/>
            <person name="Faust A.M.E."/>
            <person name="Altorfer M."/>
            <person name="Dessus-Babus S."/>
            <person name="Burckhardt D."/>
            <person name="Oertli M."/>
            <person name="Naumann U."/>
            <person name="Petersen F."/>
            <person name="Wong J."/>
        </authorList>
    </citation>
    <scope>NUCLEOTIDE SEQUENCE</scope>
    <source>
        <strain evidence="1">GSM-AAB239-AS_SAM_17_03QT</strain>
    </source>
</reference>
<proteinExistence type="predicted"/>
<reference evidence="1" key="2">
    <citation type="submission" date="2023-04" db="EMBL/GenBank/DDBJ databases">
        <authorList>
            <person name="Bruccoleri R.E."/>
            <person name="Oakeley E.J."/>
            <person name="Faust A.-M."/>
            <person name="Dessus-Babus S."/>
            <person name="Altorfer M."/>
            <person name="Burckhardt D."/>
            <person name="Oertli M."/>
            <person name="Naumann U."/>
            <person name="Petersen F."/>
            <person name="Wong J."/>
        </authorList>
    </citation>
    <scope>NUCLEOTIDE SEQUENCE</scope>
    <source>
        <strain evidence="1">GSM-AAB239-AS_SAM_17_03QT</strain>
        <tissue evidence="1">Leaf</tissue>
    </source>
</reference>
<gene>
    <name evidence="1" type="ORF">M6B38_286615</name>
</gene>
<evidence type="ECO:0000313" key="2">
    <source>
        <dbReference type="Proteomes" id="UP001140949"/>
    </source>
</evidence>
<protein>
    <submittedName>
        <fullName evidence="1">Uncharacterized protein</fullName>
    </submittedName>
</protein>
<dbReference type="Proteomes" id="UP001140949">
    <property type="component" value="Unassembled WGS sequence"/>
</dbReference>
<organism evidence="1 2">
    <name type="scientific">Iris pallida</name>
    <name type="common">Sweet iris</name>
    <dbReference type="NCBI Taxonomy" id="29817"/>
    <lineage>
        <taxon>Eukaryota</taxon>
        <taxon>Viridiplantae</taxon>
        <taxon>Streptophyta</taxon>
        <taxon>Embryophyta</taxon>
        <taxon>Tracheophyta</taxon>
        <taxon>Spermatophyta</taxon>
        <taxon>Magnoliopsida</taxon>
        <taxon>Liliopsida</taxon>
        <taxon>Asparagales</taxon>
        <taxon>Iridaceae</taxon>
        <taxon>Iridoideae</taxon>
        <taxon>Irideae</taxon>
        <taxon>Iris</taxon>
    </lineage>
</organism>
<dbReference type="EMBL" id="JANAVB010005999">
    <property type="protein sequence ID" value="KAJ6845681.1"/>
    <property type="molecule type" value="Genomic_DNA"/>
</dbReference>
<accession>A0AAX6HY96</accession>
<sequence>MEAICDTYYGQEPGGTFELASVVLDLEAEEA</sequence>
<name>A0AAX6HY96_IRIPA</name>
<dbReference type="AlphaFoldDB" id="A0AAX6HY96"/>
<keyword evidence="2" id="KW-1185">Reference proteome</keyword>